<keyword evidence="3" id="KW-1185">Reference proteome</keyword>
<gene>
    <name evidence="2" type="ORF">C6571_17825</name>
</gene>
<dbReference type="KEGG" id="simp:C6571_17825"/>
<feature type="domain" description="Serine aminopeptidase S33" evidence="1">
    <location>
        <begin position="42"/>
        <end position="156"/>
    </location>
</feature>
<dbReference type="AlphaFoldDB" id="A0A2S0N407"/>
<evidence type="ECO:0000313" key="3">
    <source>
        <dbReference type="Proteomes" id="UP000239326"/>
    </source>
</evidence>
<evidence type="ECO:0000313" key="2">
    <source>
        <dbReference type="EMBL" id="AVO42908.1"/>
    </source>
</evidence>
<dbReference type="SUPFAM" id="SSF53474">
    <property type="entry name" value="alpha/beta-Hydrolases"/>
    <property type="match status" value="1"/>
</dbReference>
<proteinExistence type="predicted"/>
<dbReference type="InterPro" id="IPR022742">
    <property type="entry name" value="Hydrolase_4"/>
</dbReference>
<accession>A0A2S0N407</accession>
<reference evidence="2 3" key="1">
    <citation type="submission" date="2018-03" db="EMBL/GenBank/DDBJ databases">
        <title>Genome sequencing of Simplicispira sp.</title>
        <authorList>
            <person name="Kim S.-J."/>
            <person name="Heo J."/>
            <person name="Kwon S.-W."/>
        </authorList>
    </citation>
    <scope>NUCLEOTIDE SEQUENCE [LARGE SCALE GENOMIC DNA]</scope>
    <source>
        <strain evidence="2 3">SC1-8</strain>
    </source>
</reference>
<evidence type="ECO:0000259" key="1">
    <source>
        <dbReference type="Pfam" id="PF12146"/>
    </source>
</evidence>
<dbReference type="EMBL" id="CP027669">
    <property type="protein sequence ID" value="AVO42908.1"/>
    <property type="molecule type" value="Genomic_DNA"/>
</dbReference>
<name>A0A2S0N407_9BURK</name>
<dbReference type="RefSeq" id="WP_106447883.1">
    <property type="nucleotide sequence ID" value="NZ_CP027669.1"/>
</dbReference>
<protein>
    <recommendedName>
        <fullName evidence="1">Serine aminopeptidase S33 domain-containing protein</fullName>
    </recommendedName>
</protein>
<sequence length="198" mass="21406">MEKFDIASEDGRPLAANWVRASGARPALAAVVMHSATGVPRRYYGAFAQHLGDQGFDVLLWDARGIGDSARQPATDDPATMRDWGQRDQQAVLRYVRAEHPARRLFIVGHSSGGHLAGLAPLTASADALVLIASGGCDWRDYPVAQWPRLLGAWWLAMPLVLALWGHLPAWAGRRACLAAGRCTGLAALEPDPRLLVQ</sequence>
<dbReference type="Pfam" id="PF12146">
    <property type="entry name" value="Hydrolase_4"/>
    <property type="match status" value="1"/>
</dbReference>
<organism evidence="2 3">
    <name type="scientific">Simplicispira suum</name>
    <dbReference type="NCBI Taxonomy" id="2109915"/>
    <lineage>
        <taxon>Bacteria</taxon>
        <taxon>Pseudomonadati</taxon>
        <taxon>Pseudomonadota</taxon>
        <taxon>Betaproteobacteria</taxon>
        <taxon>Burkholderiales</taxon>
        <taxon>Comamonadaceae</taxon>
        <taxon>Simplicispira</taxon>
    </lineage>
</organism>
<dbReference type="OrthoDB" id="9785076at2"/>
<dbReference type="Gene3D" id="3.40.50.1820">
    <property type="entry name" value="alpha/beta hydrolase"/>
    <property type="match status" value="1"/>
</dbReference>
<dbReference type="Proteomes" id="UP000239326">
    <property type="component" value="Chromosome"/>
</dbReference>
<dbReference type="InterPro" id="IPR029058">
    <property type="entry name" value="AB_hydrolase_fold"/>
</dbReference>